<reference evidence="1 2" key="1">
    <citation type="submission" date="2019-07" db="EMBL/GenBank/DDBJ databases">
        <title>Whole genome shotgun sequence of Thiobacillus plumbophilus NBRC 107929.</title>
        <authorList>
            <person name="Hosoyama A."/>
            <person name="Uohara A."/>
            <person name="Ohji S."/>
            <person name="Ichikawa N."/>
        </authorList>
    </citation>
    <scope>NUCLEOTIDE SEQUENCE [LARGE SCALE GENOMIC DNA]</scope>
    <source>
        <strain evidence="1 2">NBRC 107929</strain>
    </source>
</reference>
<dbReference type="EMBL" id="BKAD01000011">
    <property type="protein sequence ID" value="GEP30087.1"/>
    <property type="molecule type" value="Genomic_DNA"/>
</dbReference>
<accession>A0A512L6L0</accession>
<evidence type="ECO:0008006" key="3">
    <source>
        <dbReference type="Google" id="ProtNLM"/>
    </source>
</evidence>
<dbReference type="CDD" id="cd16439">
    <property type="entry name" value="beta_Kdo_transferase_KpsC_2"/>
    <property type="match status" value="1"/>
</dbReference>
<sequence>MVYAWDFSRWKKPVVRQFFEGSRVVFVRRASQVKPGSTLALWGCRPVPDNLPDGVRIIRLEDGFLRSVGLGADLIRPLSWVIDTCGIYYDATRPSDLEILLQTTEFTSGLLIRAASFRERVVSSGLTKYNVGSRSWQRPQSDKRVILVPGQVESDASLAFGAPGIRSNLGLLHAVRQAHPHAWLVYKPHPDVLAGLRAKGKGEDEAAAWCDEQVTDVSMGELLSRVDEVHVLTSLAGFEALLRGRAVTCYGQPFYAGWGLTTDLLAVPRRTRQLSLDELVAGVLLLYPAYVGLGSGRCTTAESALDELVTWRASVGDHVTWWRKLFRVILRRIVGVR</sequence>
<keyword evidence="2" id="KW-1185">Reference proteome</keyword>
<name>A0A512L6L0_9PROT</name>
<dbReference type="Proteomes" id="UP000321337">
    <property type="component" value="Unassembled WGS sequence"/>
</dbReference>
<gene>
    <name evidence="1" type="ORF">TPL01_12250</name>
</gene>
<proteinExistence type="predicted"/>
<organism evidence="1 2">
    <name type="scientific">Sulfuriferula plumbiphila</name>
    <dbReference type="NCBI Taxonomy" id="171865"/>
    <lineage>
        <taxon>Bacteria</taxon>
        <taxon>Pseudomonadati</taxon>
        <taxon>Pseudomonadota</taxon>
        <taxon>Betaproteobacteria</taxon>
        <taxon>Nitrosomonadales</taxon>
        <taxon>Sulfuricellaceae</taxon>
        <taxon>Sulfuriferula</taxon>
    </lineage>
</organism>
<dbReference type="Pfam" id="PF05159">
    <property type="entry name" value="Capsule_synth"/>
    <property type="match status" value="2"/>
</dbReference>
<comment type="caution">
    <text evidence="1">The sequence shown here is derived from an EMBL/GenBank/DDBJ whole genome shotgun (WGS) entry which is preliminary data.</text>
</comment>
<protein>
    <recommendedName>
        <fullName evidence="3">Beta-3-deoxy-D-manno-oct-2-ulosonic acid transferase</fullName>
    </recommendedName>
</protein>
<dbReference type="GO" id="GO:0000271">
    <property type="term" value="P:polysaccharide biosynthetic process"/>
    <property type="evidence" value="ECO:0007669"/>
    <property type="project" value="InterPro"/>
</dbReference>
<evidence type="ECO:0000313" key="1">
    <source>
        <dbReference type="EMBL" id="GEP30087.1"/>
    </source>
</evidence>
<evidence type="ECO:0000313" key="2">
    <source>
        <dbReference type="Proteomes" id="UP000321337"/>
    </source>
</evidence>
<dbReference type="GO" id="GO:0015774">
    <property type="term" value="P:polysaccharide transport"/>
    <property type="evidence" value="ECO:0007669"/>
    <property type="project" value="InterPro"/>
</dbReference>
<dbReference type="InterPro" id="IPR007833">
    <property type="entry name" value="Capsule_polysaccharide_synth"/>
</dbReference>
<dbReference type="AlphaFoldDB" id="A0A512L6L0"/>